<name>A0A1M6SY25_PSETH</name>
<dbReference type="OrthoDB" id="129343at2"/>
<evidence type="ECO:0000313" key="2">
    <source>
        <dbReference type="Proteomes" id="UP000184363"/>
    </source>
</evidence>
<dbReference type="Pfam" id="PF07366">
    <property type="entry name" value="SnoaL"/>
    <property type="match status" value="1"/>
</dbReference>
<dbReference type="AlphaFoldDB" id="A0A1M6SY25"/>
<gene>
    <name evidence="1" type="ORF">SAMN05443637_10725</name>
</gene>
<dbReference type="SUPFAM" id="SSF54427">
    <property type="entry name" value="NTF2-like"/>
    <property type="match status" value="1"/>
</dbReference>
<dbReference type="EMBL" id="FRAP01000007">
    <property type="protein sequence ID" value="SHK49547.1"/>
    <property type="molecule type" value="Genomic_DNA"/>
</dbReference>
<dbReference type="InterPro" id="IPR032710">
    <property type="entry name" value="NTF2-like_dom_sf"/>
</dbReference>
<sequence length="131" mass="14685">MPTDPDLTTTYRAYLSALNDRRFADLTRFVHDTLTYNDELLTRAQYASMIEADTRAVPDLHFVPQLLLADADAVACRLWFTCTPTSTFFGCAPTGRQIAFAEHVFYRFTDGRIAQVLSLIDRTAIAAQLSG</sequence>
<dbReference type="InterPro" id="IPR009959">
    <property type="entry name" value="Cyclase_SnoaL-like"/>
</dbReference>
<dbReference type="Proteomes" id="UP000184363">
    <property type="component" value="Unassembled WGS sequence"/>
</dbReference>
<organism evidence="1 2">
    <name type="scientific">Pseudonocardia thermophila</name>
    <dbReference type="NCBI Taxonomy" id="1848"/>
    <lineage>
        <taxon>Bacteria</taxon>
        <taxon>Bacillati</taxon>
        <taxon>Actinomycetota</taxon>
        <taxon>Actinomycetes</taxon>
        <taxon>Pseudonocardiales</taxon>
        <taxon>Pseudonocardiaceae</taxon>
        <taxon>Pseudonocardia</taxon>
    </lineage>
</organism>
<dbReference type="Gene3D" id="3.10.450.50">
    <property type="match status" value="1"/>
</dbReference>
<evidence type="ECO:0000313" key="1">
    <source>
        <dbReference type="EMBL" id="SHK49547.1"/>
    </source>
</evidence>
<dbReference type="STRING" id="1848.SAMN05443637_10725"/>
<dbReference type="RefSeq" id="WP_073456897.1">
    <property type="nucleotide sequence ID" value="NZ_CALGVN010000045.1"/>
</dbReference>
<keyword evidence="2" id="KW-1185">Reference proteome</keyword>
<reference evidence="1 2" key="1">
    <citation type="submission" date="2016-11" db="EMBL/GenBank/DDBJ databases">
        <authorList>
            <person name="Jaros S."/>
            <person name="Januszkiewicz K."/>
            <person name="Wedrychowicz H."/>
        </authorList>
    </citation>
    <scope>NUCLEOTIDE SEQUENCE [LARGE SCALE GENOMIC DNA]</scope>
    <source>
        <strain evidence="1 2">DSM 43832</strain>
    </source>
</reference>
<protein>
    <submittedName>
        <fullName evidence="1">Predicted ester cyclase</fullName>
    </submittedName>
</protein>
<dbReference type="PANTHER" id="PTHR38436:SF1">
    <property type="entry name" value="ESTER CYCLASE"/>
    <property type="match status" value="1"/>
</dbReference>
<proteinExistence type="predicted"/>
<dbReference type="PANTHER" id="PTHR38436">
    <property type="entry name" value="POLYKETIDE CYCLASE SNOAL-LIKE DOMAIN"/>
    <property type="match status" value="1"/>
</dbReference>
<accession>A0A1M6SY25</accession>
<dbReference type="GO" id="GO:0030638">
    <property type="term" value="P:polyketide metabolic process"/>
    <property type="evidence" value="ECO:0007669"/>
    <property type="project" value="InterPro"/>
</dbReference>